<dbReference type="Proteomes" id="UP000709295">
    <property type="component" value="Unassembled WGS sequence"/>
</dbReference>
<organism evidence="1 2">
    <name type="scientific">Phytophthora aleatoria</name>
    <dbReference type="NCBI Taxonomy" id="2496075"/>
    <lineage>
        <taxon>Eukaryota</taxon>
        <taxon>Sar</taxon>
        <taxon>Stramenopiles</taxon>
        <taxon>Oomycota</taxon>
        <taxon>Peronosporomycetes</taxon>
        <taxon>Peronosporales</taxon>
        <taxon>Peronosporaceae</taxon>
        <taxon>Phytophthora</taxon>
    </lineage>
</organism>
<name>A0A8J5J0N2_9STRA</name>
<dbReference type="AlphaFoldDB" id="A0A8J5J0N2"/>
<evidence type="ECO:0000313" key="2">
    <source>
        <dbReference type="Proteomes" id="UP000709295"/>
    </source>
</evidence>
<accession>A0A8J5J0N2</accession>
<proteinExistence type="predicted"/>
<comment type="caution">
    <text evidence="1">The sequence shown here is derived from an EMBL/GenBank/DDBJ whole genome shotgun (WGS) entry which is preliminary data.</text>
</comment>
<dbReference type="EMBL" id="JAENGY010000787">
    <property type="protein sequence ID" value="KAG6956623.1"/>
    <property type="molecule type" value="Genomic_DNA"/>
</dbReference>
<reference evidence="1" key="1">
    <citation type="submission" date="2021-01" db="EMBL/GenBank/DDBJ databases">
        <title>Phytophthora aleatoria, a newly-described species from Pinus radiata is distinct from Phytophthora cactorum isolates based on comparative genomics.</title>
        <authorList>
            <person name="Mcdougal R."/>
            <person name="Panda P."/>
            <person name="Williams N."/>
            <person name="Studholme D.J."/>
        </authorList>
    </citation>
    <scope>NUCLEOTIDE SEQUENCE</scope>
    <source>
        <strain evidence="1">NZFS 4037</strain>
    </source>
</reference>
<sequence>MSLGGSAVSIDCCGCSAIAAVFVVRFPTLVATLRSATGDVASSGATTNRTINGDFNALPSKLNSIGLGVKSLSALTRERNFCCEPDTAAPADSADTPSRQDTRKWHIELCSDAAAIKLIHFDARKTRRREEGLLLRLRKLGSSQVVVVAGFGARGSLQFGGDLPAGRSESKLQSQRCLVAQKRGAWPHNRTKWSFTFQDPSVMFVTQFTYQTPQLRF</sequence>
<evidence type="ECO:0000313" key="1">
    <source>
        <dbReference type="EMBL" id="KAG6956623.1"/>
    </source>
</evidence>
<gene>
    <name evidence="1" type="ORF">JG688_00011336</name>
</gene>
<keyword evidence="2" id="KW-1185">Reference proteome</keyword>
<protein>
    <submittedName>
        <fullName evidence="1">Uncharacterized protein</fullName>
    </submittedName>
</protein>